<dbReference type="EMBL" id="VTER01000006">
    <property type="protein sequence ID" value="TYS47879.1"/>
    <property type="molecule type" value="Genomic_DNA"/>
</dbReference>
<dbReference type="Proteomes" id="UP000322139">
    <property type="component" value="Unassembled WGS sequence"/>
</dbReference>
<evidence type="ECO:0000313" key="2">
    <source>
        <dbReference type="Proteomes" id="UP000322139"/>
    </source>
</evidence>
<organism evidence="1 2">
    <name type="scientific">Bacillus infantis</name>
    <dbReference type="NCBI Taxonomy" id="324767"/>
    <lineage>
        <taxon>Bacteria</taxon>
        <taxon>Bacillati</taxon>
        <taxon>Bacillota</taxon>
        <taxon>Bacilli</taxon>
        <taxon>Bacillales</taxon>
        <taxon>Bacillaceae</taxon>
        <taxon>Bacillus</taxon>
    </lineage>
</organism>
<accession>A0A5D4RBF4</accession>
<protein>
    <submittedName>
        <fullName evidence="1">Uncharacterized protein</fullName>
    </submittedName>
</protein>
<comment type="caution">
    <text evidence="1">The sequence shown here is derived from an EMBL/GenBank/DDBJ whole genome shotgun (WGS) entry which is preliminary data.</text>
</comment>
<sequence length="215" mass="25312">MKESALGNQVIYKNSLFREAVTRSIESFKADMLAAADQHSEDLAGLEEVYLKQLKECMLKQEEAGLRILQRLELMEEHHLQLAESVEQKNARQEKWNDQQIIQEAMMLELSRKMDNLLPHKGLLEEQEDLKNKVASLGDLHEMTHLTIMERLDKQEDLLQKLGRHFEELRSGMHDRFGAVSSFLEDRFYQLTQPVQRFMIKDKQMQKEEDERTIV</sequence>
<dbReference type="RefSeq" id="WP_148975199.1">
    <property type="nucleotide sequence ID" value="NZ_JBNIKT010000012.1"/>
</dbReference>
<proteinExistence type="predicted"/>
<gene>
    <name evidence="1" type="ORF">FZD51_13210</name>
</gene>
<evidence type="ECO:0000313" key="1">
    <source>
        <dbReference type="EMBL" id="TYS47879.1"/>
    </source>
</evidence>
<reference evidence="1 2" key="1">
    <citation type="submission" date="2019-08" db="EMBL/GenBank/DDBJ databases">
        <title>Bacillus genomes from the desert of Cuatro Cienegas, Coahuila.</title>
        <authorList>
            <person name="Olmedo-Alvarez G."/>
        </authorList>
    </citation>
    <scope>NUCLEOTIDE SEQUENCE [LARGE SCALE GENOMIC DNA]</scope>
    <source>
        <strain evidence="1 2">CH446_14T</strain>
    </source>
</reference>
<dbReference type="AlphaFoldDB" id="A0A5D4RBF4"/>
<name>A0A5D4RBF4_9BACI</name>